<proteinExistence type="predicted"/>
<evidence type="ECO:0000313" key="1">
    <source>
        <dbReference type="EMBL" id="JAD46328.1"/>
    </source>
</evidence>
<reference evidence="1" key="2">
    <citation type="journal article" date="2015" name="Data Brief">
        <title>Shoot transcriptome of the giant reed, Arundo donax.</title>
        <authorList>
            <person name="Barrero R.A."/>
            <person name="Guerrero F.D."/>
            <person name="Moolhuijzen P."/>
            <person name="Goolsby J.A."/>
            <person name="Tidwell J."/>
            <person name="Bellgard S.E."/>
            <person name="Bellgard M.I."/>
        </authorList>
    </citation>
    <scope>NUCLEOTIDE SEQUENCE</scope>
    <source>
        <tissue evidence="1">Shoot tissue taken approximately 20 cm above the soil surface</tissue>
    </source>
</reference>
<dbReference type="EMBL" id="GBRH01251567">
    <property type="protein sequence ID" value="JAD46328.1"/>
    <property type="molecule type" value="Transcribed_RNA"/>
</dbReference>
<dbReference type="AlphaFoldDB" id="A0A0A9A8R0"/>
<organism evidence="1">
    <name type="scientific">Arundo donax</name>
    <name type="common">Giant reed</name>
    <name type="synonym">Donax arundinaceus</name>
    <dbReference type="NCBI Taxonomy" id="35708"/>
    <lineage>
        <taxon>Eukaryota</taxon>
        <taxon>Viridiplantae</taxon>
        <taxon>Streptophyta</taxon>
        <taxon>Embryophyta</taxon>
        <taxon>Tracheophyta</taxon>
        <taxon>Spermatophyta</taxon>
        <taxon>Magnoliopsida</taxon>
        <taxon>Liliopsida</taxon>
        <taxon>Poales</taxon>
        <taxon>Poaceae</taxon>
        <taxon>PACMAD clade</taxon>
        <taxon>Arundinoideae</taxon>
        <taxon>Arundineae</taxon>
        <taxon>Arundo</taxon>
    </lineage>
</organism>
<protein>
    <submittedName>
        <fullName evidence="1">Uncharacterized protein</fullName>
    </submittedName>
</protein>
<name>A0A0A9A8R0_ARUDO</name>
<sequence>MLARPLTAPPCLAVPAELHRSLHATSEHTVHAAAGCYSESQLALLFPLYINIHQYSKNHRKISIH</sequence>
<reference evidence="1" key="1">
    <citation type="submission" date="2014-09" db="EMBL/GenBank/DDBJ databases">
        <authorList>
            <person name="Magalhaes I.L.F."/>
            <person name="Oliveira U."/>
            <person name="Santos F.R."/>
            <person name="Vidigal T.H.D.A."/>
            <person name="Brescovit A.D."/>
            <person name="Santos A.J."/>
        </authorList>
    </citation>
    <scope>NUCLEOTIDE SEQUENCE</scope>
    <source>
        <tissue evidence="1">Shoot tissue taken approximately 20 cm above the soil surface</tissue>
    </source>
</reference>
<accession>A0A0A9A8R0</accession>